<organism evidence="7">
    <name type="scientific">Ignavibacterium album</name>
    <dbReference type="NCBI Taxonomy" id="591197"/>
    <lineage>
        <taxon>Bacteria</taxon>
        <taxon>Pseudomonadati</taxon>
        <taxon>Ignavibacteriota</taxon>
        <taxon>Ignavibacteria</taxon>
        <taxon>Ignavibacteriales</taxon>
        <taxon>Ignavibacteriaceae</taxon>
        <taxon>Ignavibacterium</taxon>
    </lineage>
</organism>
<accession>A0A832DH96</accession>
<comment type="catalytic activity">
    <reaction evidence="6">
        <text>cytidine(1402) in 16S rRNA + S-adenosyl-L-methionine = N(4)-methylcytidine(1402) in 16S rRNA + S-adenosyl-L-homocysteine + H(+)</text>
        <dbReference type="Rhea" id="RHEA:42928"/>
        <dbReference type="Rhea" id="RHEA-COMP:10286"/>
        <dbReference type="Rhea" id="RHEA-COMP:10287"/>
        <dbReference type="ChEBI" id="CHEBI:15378"/>
        <dbReference type="ChEBI" id="CHEBI:57856"/>
        <dbReference type="ChEBI" id="CHEBI:59789"/>
        <dbReference type="ChEBI" id="CHEBI:74506"/>
        <dbReference type="ChEBI" id="CHEBI:82748"/>
        <dbReference type="EC" id="2.1.1.199"/>
    </reaction>
</comment>
<keyword evidence="2 6" id="KW-0698">rRNA processing</keyword>
<dbReference type="AlphaFoldDB" id="A0A832DH96"/>
<dbReference type="Pfam" id="PF01795">
    <property type="entry name" value="Methyltransf_5"/>
    <property type="match status" value="1"/>
</dbReference>
<keyword evidence="4 6" id="KW-0808">Transferase</keyword>
<dbReference type="GO" id="GO:0005737">
    <property type="term" value="C:cytoplasm"/>
    <property type="evidence" value="ECO:0007669"/>
    <property type="project" value="UniProtKB-SubCell"/>
</dbReference>
<evidence type="ECO:0000256" key="5">
    <source>
        <dbReference type="ARBA" id="ARBA00022691"/>
    </source>
</evidence>
<gene>
    <name evidence="6 7" type="primary">rsmH</name>
    <name evidence="7" type="ORF">ENS56_11475</name>
</gene>
<dbReference type="EMBL" id="DSVI01000018">
    <property type="protein sequence ID" value="HGT48649.1"/>
    <property type="molecule type" value="Genomic_DNA"/>
</dbReference>
<sequence length="307" mass="34823">MSTIHAPVLLNESVDLLITDKSGSYFDATLGFGGHSEAILQKLDSKGKLAATDVDDNAFNYCKEKFKNDKRVSLYKFNFSMVDVIAKIESLDGFDGILADLGVSSFQLDEPKSGFTFRTETKLDLRMDKTKKLTAADVVNELSEEELSLIFRDLGEEKNHKKIARAIVRARELKKIETTGELKEIISEFTPINFLTKTLSRVFQALRIYVNDELNMLKEFLERSVEVLKPGGRLVVISYHSLEDRIVKDFFRSESVNQLSPKEDPFGLKTKAARLKIITKKPILPTKEEIDINRRARSAKLRAAERI</sequence>
<dbReference type="SUPFAM" id="SSF81799">
    <property type="entry name" value="Putative methyltransferase TM0872, insert domain"/>
    <property type="match status" value="1"/>
</dbReference>
<evidence type="ECO:0000256" key="2">
    <source>
        <dbReference type="ARBA" id="ARBA00022552"/>
    </source>
</evidence>
<dbReference type="EC" id="2.1.1.199" evidence="6"/>
<feature type="binding site" evidence="6">
    <location>
        <begin position="33"/>
        <end position="35"/>
    </location>
    <ligand>
        <name>S-adenosyl-L-methionine</name>
        <dbReference type="ChEBI" id="CHEBI:59789"/>
    </ligand>
</feature>
<dbReference type="Gene3D" id="1.10.150.170">
    <property type="entry name" value="Putative methyltransferase TM0872, insert domain"/>
    <property type="match status" value="1"/>
</dbReference>
<comment type="similarity">
    <text evidence="1 6">Belongs to the methyltransferase superfamily. RsmH family.</text>
</comment>
<feature type="binding site" evidence="6">
    <location>
        <position position="53"/>
    </location>
    <ligand>
        <name>S-adenosyl-L-methionine</name>
        <dbReference type="ChEBI" id="CHEBI:59789"/>
    </ligand>
</feature>
<name>A0A832DH96_9BACT</name>
<dbReference type="Gene3D" id="3.40.50.150">
    <property type="entry name" value="Vaccinia Virus protein VP39"/>
    <property type="match status" value="1"/>
</dbReference>
<feature type="binding site" evidence="6">
    <location>
        <position position="107"/>
    </location>
    <ligand>
        <name>S-adenosyl-L-methionine</name>
        <dbReference type="ChEBI" id="CHEBI:59789"/>
    </ligand>
</feature>
<comment type="subcellular location">
    <subcellularLocation>
        <location evidence="6">Cytoplasm</location>
    </subcellularLocation>
</comment>
<comment type="caution">
    <text evidence="7">The sequence shown here is derived from an EMBL/GenBank/DDBJ whole genome shotgun (WGS) entry which is preliminary data.</text>
</comment>
<dbReference type="InterPro" id="IPR029063">
    <property type="entry name" value="SAM-dependent_MTases_sf"/>
</dbReference>
<evidence type="ECO:0000256" key="4">
    <source>
        <dbReference type="ARBA" id="ARBA00022679"/>
    </source>
</evidence>
<feature type="binding site" evidence="6">
    <location>
        <position position="79"/>
    </location>
    <ligand>
        <name>S-adenosyl-L-methionine</name>
        <dbReference type="ChEBI" id="CHEBI:59789"/>
    </ligand>
</feature>
<keyword evidence="5 6" id="KW-0949">S-adenosyl-L-methionine</keyword>
<protein>
    <recommendedName>
        <fullName evidence="6">Ribosomal RNA small subunit methyltransferase H</fullName>
        <ecNumber evidence="6">2.1.1.199</ecNumber>
    </recommendedName>
    <alternativeName>
        <fullName evidence="6">16S rRNA m(4)C1402 methyltransferase</fullName>
    </alternativeName>
    <alternativeName>
        <fullName evidence="6">rRNA (cytosine-N(4)-)-methyltransferase RsmH</fullName>
    </alternativeName>
</protein>
<evidence type="ECO:0000256" key="1">
    <source>
        <dbReference type="ARBA" id="ARBA00010396"/>
    </source>
</evidence>
<dbReference type="GO" id="GO:0070475">
    <property type="term" value="P:rRNA base methylation"/>
    <property type="evidence" value="ECO:0007669"/>
    <property type="project" value="UniProtKB-UniRule"/>
</dbReference>
<evidence type="ECO:0000256" key="3">
    <source>
        <dbReference type="ARBA" id="ARBA00022603"/>
    </source>
</evidence>
<evidence type="ECO:0000313" key="7">
    <source>
        <dbReference type="EMBL" id="HGT48649.1"/>
    </source>
</evidence>
<comment type="function">
    <text evidence="6">Specifically methylates the N4 position of cytidine in position 1402 (C1402) of 16S rRNA.</text>
</comment>
<dbReference type="InterPro" id="IPR002903">
    <property type="entry name" value="RsmH"/>
</dbReference>
<dbReference type="PANTHER" id="PTHR11265">
    <property type="entry name" value="S-ADENOSYL-METHYLTRANSFERASE MRAW"/>
    <property type="match status" value="1"/>
</dbReference>
<dbReference type="InterPro" id="IPR023397">
    <property type="entry name" value="SAM-dep_MeTrfase_MraW_recog"/>
</dbReference>
<proteinExistence type="inferred from homology"/>
<reference evidence="7" key="1">
    <citation type="journal article" date="2020" name="mSystems">
        <title>Genome- and Community-Level Interaction Insights into Carbon Utilization and Element Cycling Functions of Hydrothermarchaeota in Hydrothermal Sediment.</title>
        <authorList>
            <person name="Zhou Z."/>
            <person name="Liu Y."/>
            <person name="Xu W."/>
            <person name="Pan J."/>
            <person name="Luo Z.H."/>
            <person name="Li M."/>
        </authorList>
    </citation>
    <scope>NUCLEOTIDE SEQUENCE [LARGE SCALE GENOMIC DNA]</scope>
    <source>
        <strain evidence="7">SpSt-500</strain>
    </source>
</reference>
<dbReference type="HAMAP" id="MF_01007">
    <property type="entry name" value="16SrRNA_methyltr_H"/>
    <property type="match status" value="1"/>
</dbReference>
<feature type="binding site" evidence="6">
    <location>
        <position position="100"/>
    </location>
    <ligand>
        <name>S-adenosyl-L-methionine</name>
        <dbReference type="ChEBI" id="CHEBI:59789"/>
    </ligand>
</feature>
<dbReference type="SUPFAM" id="SSF53335">
    <property type="entry name" value="S-adenosyl-L-methionine-dependent methyltransferases"/>
    <property type="match status" value="1"/>
</dbReference>
<dbReference type="GO" id="GO:0071424">
    <property type="term" value="F:rRNA (cytosine-N4-)-methyltransferase activity"/>
    <property type="evidence" value="ECO:0007669"/>
    <property type="project" value="UniProtKB-UniRule"/>
</dbReference>
<dbReference type="PIRSF" id="PIRSF004486">
    <property type="entry name" value="MraW"/>
    <property type="match status" value="1"/>
</dbReference>
<keyword evidence="3 6" id="KW-0489">Methyltransferase</keyword>
<keyword evidence="6" id="KW-0963">Cytoplasm</keyword>
<dbReference type="PANTHER" id="PTHR11265:SF0">
    <property type="entry name" value="12S RRNA N4-METHYLCYTIDINE METHYLTRANSFERASE"/>
    <property type="match status" value="1"/>
</dbReference>
<dbReference type="NCBIfam" id="TIGR00006">
    <property type="entry name" value="16S rRNA (cytosine(1402)-N(4))-methyltransferase RsmH"/>
    <property type="match status" value="1"/>
</dbReference>
<evidence type="ECO:0000256" key="6">
    <source>
        <dbReference type="HAMAP-Rule" id="MF_01007"/>
    </source>
</evidence>